<organism evidence="1 2">
    <name type="scientific">Levilactobacillus spicheri</name>
    <dbReference type="NCBI Taxonomy" id="216463"/>
    <lineage>
        <taxon>Bacteria</taxon>
        <taxon>Bacillati</taxon>
        <taxon>Bacillota</taxon>
        <taxon>Bacilli</taxon>
        <taxon>Lactobacillales</taxon>
        <taxon>Lactobacillaceae</taxon>
        <taxon>Levilactobacillus</taxon>
    </lineage>
</organism>
<dbReference type="Proteomes" id="UP000321691">
    <property type="component" value="Unassembled WGS sequence"/>
</dbReference>
<name>A0ABQ0WUG4_9LACO</name>
<reference evidence="1 2" key="1">
    <citation type="submission" date="2019-07" db="EMBL/GenBank/DDBJ databases">
        <title>Whole genome shotgun sequence of Lactobacillus spicheri NBRC 107155.</title>
        <authorList>
            <person name="Hosoyama A."/>
            <person name="Uohara A."/>
            <person name="Ohji S."/>
            <person name="Ichikawa N."/>
        </authorList>
    </citation>
    <scope>NUCLEOTIDE SEQUENCE [LARGE SCALE GENOMIC DNA]</scope>
    <source>
        <strain evidence="1 2">NBRC 107155</strain>
    </source>
</reference>
<comment type="caution">
    <text evidence="1">The sequence shown here is derived from an EMBL/GenBank/DDBJ whole genome shotgun (WGS) entry which is preliminary data.</text>
</comment>
<protein>
    <submittedName>
        <fullName evidence="1">Phage head morphogenesis protein</fullName>
    </submittedName>
</protein>
<evidence type="ECO:0000313" key="2">
    <source>
        <dbReference type="Proteomes" id="UP000321691"/>
    </source>
</evidence>
<dbReference type="EMBL" id="BJZI01000025">
    <property type="protein sequence ID" value="GEO67315.1"/>
    <property type="molecule type" value="Genomic_DNA"/>
</dbReference>
<accession>A0ABQ0WUG4</accession>
<keyword evidence="2" id="KW-1185">Reference proteome</keyword>
<evidence type="ECO:0000313" key="1">
    <source>
        <dbReference type="EMBL" id="GEO67315.1"/>
    </source>
</evidence>
<proteinExistence type="predicted"/>
<dbReference type="RefSeq" id="WP_056962946.1">
    <property type="nucleotide sequence ID" value="NZ_BJZI01000025.1"/>
</dbReference>
<sequence>MVKTTVTDAQEKQRISQLINSDKRFKGQTDNFYVKTLKLIGDNLRAFYARYASSKGLTADLVRQRITHWDLDQFLHAIDLLSGEAPISDELKKRKKLYKYQIAGGDHADAVAALIGATIAVTTNKVQHISRQHLANDYSAEQKYQQVIASKHLAWTLPRTQGVQITPAIGHAVDGSDWSDRLWVHSDNMVADVQKVVRNSLSGGLQQDQLNKLLQFGAPGMVPGGLQAAGETEMWMVDRLVRTESARVVDKATMDALTNRHVKQVVIVGEPDACDDCKKMINHGPYPINDCPTLPIHPNDRCKKREYIKDDEPAPI</sequence>
<gene>
    <name evidence="1" type="ORF">LSP04_17340</name>
</gene>